<evidence type="ECO:0000313" key="16">
    <source>
        <dbReference type="EMBL" id="MBI5248334.1"/>
    </source>
</evidence>
<dbReference type="InterPro" id="IPR006199">
    <property type="entry name" value="LexA_DNA-bd_dom"/>
</dbReference>
<keyword evidence="6 12" id="KW-0068">Autocatalytic cleavage</keyword>
<keyword evidence="4 12" id="KW-0227">DNA damage</keyword>
<feature type="domain" description="Peptidase S24/S26A/S26B/S26C" evidence="14">
    <location>
        <begin position="77"/>
        <end position="197"/>
    </location>
</feature>
<dbReference type="EMBL" id="JACRDE010000069">
    <property type="protein sequence ID" value="MBI5248334.1"/>
    <property type="molecule type" value="Genomic_DNA"/>
</dbReference>
<evidence type="ECO:0000256" key="13">
    <source>
        <dbReference type="RuleBase" id="RU003991"/>
    </source>
</evidence>
<dbReference type="Gene3D" id="2.10.109.10">
    <property type="entry name" value="Umud Fragment, subunit A"/>
    <property type="match status" value="1"/>
</dbReference>
<feature type="active site" description="For autocatalytic cleavage activity" evidence="12">
    <location>
        <position position="119"/>
    </location>
</feature>
<comment type="subunit">
    <text evidence="12">Homodimer.</text>
</comment>
<evidence type="ECO:0000256" key="5">
    <source>
        <dbReference type="ARBA" id="ARBA00022801"/>
    </source>
</evidence>
<protein>
    <recommendedName>
        <fullName evidence="12">LexA repressor</fullName>
        <ecNumber evidence="12">3.4.21.88</ecNumber>
    </recommendedName>
</protein>
<dbReference type="PRINTS" id="PR00726">
    <property type="entry name" value="LEXASERPTASE"/>
</dbReference>
<dbReference type="AlphaFoldDB" id="A0A9D6V0B0"/>
<proteinExistence type="inferred from homology"/>
<dbReference type="GO" id="GO:0003677">
    <property type="term" value="F:DNA binding"/>
    <property type="evidence" value="ECO:0007669"/>
    <property type="project" value="UniProtKB-UniRule"/>
</dbReference>
<evidence type="ECO:0000256" key="1">
    <source>
        <dbReference type="ARBA" id="ARBA00007484"/>
    </source>
</evidence>
<dbReference type="PANTHER" id="PTHR33516:SF2">
    <property type="entry name" value="LEXA REPRESSOR-RELATED"/>
    <property type="match status" value="1"/>
</dbReference>
<gene>
    <name evidence="12 16" type="primary">lexA</name>
    <name evidence="16" type="ORF">HY912_02465</name>
</gene>
<reference evidence="16" key="1">
    <citation type="submission" date="2020-07" db="EMBL/GenBank/DDBJ databases">
        <title>Huge and variable diversity of episymbiotic CPR bacteria and DPANN archaea in groundwater ecosystems.</title>
        <authorList>
            <person name="He C.Y."/>
            <person name="Keren R."/>
            <person name="Whittaker M."/>
            <person name="Farag I.F."/>
            <person name="Doudna J."/>
            <person name="Cate J.H.D."/>
            <person name="Banfield J.F."/>
        </authorList>
    </citation>
    <scope>NUCLEOTIDE SEQUENCE</scope>
    <source>
        <strain evidence="16">NC_groundwater_1664_Pr3_B-0.1um_52_9</strain>
    </source>
</reference>
<feature type="domain" description="LexA repressor DNA-binding" evidence="15">
    <location>
        <begin position="3"/>
        <end position="64"/>
    </location>
</feature>
<dbReference type="PANTHER" id="PTHR33516">
    <property type="entry name" value="LEXA REPRESSOR"/>
    <property type="match status" value="1"/>
</dbReference>
<evidence type="ECO:0000256" key="3">
    <source>
        <dbReference type="ARBA" id="ARBA00022705"/>
    </source>
</evidence>
<keyword evidence="10 12" id="KW-0234">DNA repair</keyword>
<dbReference type="Pfam" id="PF00717">
    <property type="entry name" value="Peptidase_S24"/>
    <property type="match status" value="1"/>
</dbReference>
<comment type="catalytic activity">
    <reaction evidence="12">
        <text>Hydrolysis of Ala-|-Gly bond in repressor LexA.</text>
        <dbReference type="EC" id="3.4.21.88"/>
    </reaction>
</comment>
<keyword evidence="3 12" id="KW-0235">DNA replication</keyword>
<dbReference type="InterPro" id="IPR006200">
    <property type="entry name" value="LexA"/>
</dbReference>
<organism evidence="16 17">
    <name type="scientific">Desulfomonile tiedjei</name>
    <dbReference type="NCBI Taxonomy" id="2358"/>
    <lineage>
        <taxon>Bacteria</taxon>
        <taxon>Pseudomonadati</taxon>
        <taxon>Thermodesulfobacteriota</taxon>
        <taxon>Desulfomonilia</taxon>
        <taxon>Desulfomonilales</taxon>
        <taxon>Desulfomonilaceae</taxon>
        <taxon>Desulfomonile</taxon>
    </lineage>
</organism>
<dbReference type="GO" id="GO:0009432">
    <property type="term" value="P:SOS response"/>
    <property type="evidence" value="ECO:0007669"/>
    <property type="project" value="UniProtKB-UniRule"/>
</dbReference>
<keyword evidence="5 12" id="KW-0378">Hydrolase</keyword>
<dbReference type="InterPro" id="IPR036390">
    <property type="entry name" value="WH_DNA-bd_sf"/>
</dbReference>
<comment type="caution">
    <text evidence="16">The sequence shown here is derived from an EMBL/GenBank/DDBJ whole genome shotgun (WGS) entry which is preliminary data.</text>
</comment>
<evidence type="ECO:0000256" key="9">
    <source>
        <dbReference type="ARBA" id="ARBA00023163"/>
    </source>
</evidence>
<dbReference type="SUPFAM" id="SSF46785">
    <property type="entry name" value="Winged helix' DNA-binding domain"/>
    <property type="match status" value="1"/>
</dbReference>
<dbReference type="InterPro" id="IPR036388">
    <property type="entry name" value="WH-like_DNA-bd_sf"/>
</dbReference>
<evidence type="ECO:0000259" key="14">
    <source>
        <dbReference type="Pfam" id="PF00717"/>
    </source>
</evidence>
<dbReference type="CDD" id="cd06529">
    <property type="entry name" value="S24_LexA-like"/>
    <property type="match status" value="1"/>
</dbReference>
<evidence type="ECO:0000256" key="10">
    <source>
        <dbReference type="ARBA" id="ARBA00023204"/>
    </source>
</evidence>
<comment type="similarity">
    <text evidence="1 12 13">Belongs to the peptidase S24 family.</text>
</comment>
<dbReference type="EC" id="3.4.21.88" evidence="12"/>
<dbReference type="GO" id="GO:0006508">
    <property type="term" value="P:proteolysis"/>
    <property type="evidence" value="ECO:0007669"/>
    <property type="project" value="InterPro"/>
</dbReference>
<feature type="active site" description="For autocatalytic cleavage activity" evidence="12">
    <location>
        <position position="159"/>
    </location>
</feature>
<dbReference type="Gene3D" id="1.10.10.10">
    <property type="entry name" value="Winged helix-like DNA-binding domain superfamily/Winged helix DNA-binding domain"/>
    <property type="match status" value="1"/>
</dbReference>
<dbReference type="InterPro" id="IPR050077">
    <property type="entry name" value="LexA_repressor"/>
</dbReference>
<dbReference type="InterPro" id="IPR036286">
    <property type="entry name" value="LexA/Signal_pep-like_sf"/>
</dbReference>
<evidence type="ECO:0000256" key="6">
    <source>
        <dbReference type="ARBA" id="ARBA00022813"/>
    </source>
</evidence>
<keyword evidence="2 12" id="KW-0678">Repressor</keyword>
<evidence type="ECO:0000259" key="15">
    <source>
        <dbReference type="Pfam" id="PF01726"/>
    </source>
</evidence>
<evidence type="ECO:0000256" key="4">
    <source>
        <dbReference type="ARBA" id="ARBA00022763"/>
    </source>
</evidence>
<dbReference type="GO" id="GO:0004252">
    <property type="term" value="F:serine-type endopeptidase activity"/>
    <property type="evidence" value="ECO:0007669"/>
    <property type="project" value="UniProtKB-UniRule"/>
</dbReference>
<dbReference type="InterPro" id="IPR015927">
    <property type="entry name" value="Peptidase_S24_S26A/B/C"/>
</dbReference>
<dbReference type="GO" id="GO:0045892">
    <property type="term" value="P:negative regulation of DNA-templated transcription"/>
    <property type="evidence" value="ECO:0007669"/>
    <property type="project" value="UniProtKB-UniRule"/>
</dbReference>
<evidence type="ECO:0000313" key="17">
    <source>
        <dbReference type="Proteomes" id="UP000807825"/>
    </source>
</evidence>
<keyword evidence="7 12" id="KW-0805">Transcription regulation</keyword>
<dbReference type="InterPro" id="IPR006197">
    <property type="entry name" value="Peptidase_S24_LexA"/>
</dbReference>
<keyword evidence="8 12" id="KW-0238">DNA-binding</keyword>
<dbReference type="Proteomes" id="UP000807825">
    <property type="component" value="Unassembled WGS sequence"/>
</dbReference>
<comment type="function">
    <text evidence="12">Represses a number of genes involved in the response to DNA damage (SOS response), including recA and lexA. In the presence of single-stranded DNA, RecA interacts with LexA causing an autocatalytic cleavage which disrupts the DNA-binding part of LexA, leading to derepression of the SOS regulon and eventually DNA repair.</text>
</comment>
<evidence type="ECO:0000256" key="8">
    <source>
        <dbReference type="ARBA" id="ARBA00023125"/>
    </source>
</evidence>
<dbReference type="HAMAP" id="MF_00015">
    <property type="entry name" value="LexA"/>
    <property type="match status" value="1"/>
</dbReference>
<dbReference type="GO" id="GO:0006260">
    <property type="term" value="P:DNA replication"/>
    <property type="evidence" value="ECO:0007669"/>
    <property type="project" value="UniProtKB-UniRule"/>
</dbReference>
<dbReference type="InterPro" id="IPR039418">
    <property type="entry name" value="LexA-like"/>
</dbReference>
<feature type="site" description="Cleavage; by autolysis" evidence="12">
    <location>
        <begin position="84"/>
        <end position="85"/>
    </location>
</feature>
<dbReference type="NCBIfam" id="TIGR00498">
    <property type="entry name" value="lexA"/>
    <property type="match status" value="1"/>
</dbReference>
<dbReference type="Pfam" id="PF01726">
    <property type="entry name" value="LexA_DNA_bind"/>
    <property type="match status" value="1"/>
</dbReference>
<dbReference type="SUPFAM" id="SSF51306">
    <property type="entry name" value="LexA/Signal peptidase"/>
    <property type="match status" value="1"/>
</dbReference>
<name>A0A9D6V0B0_9BACT</name>
<evidence type="ECO:0000256" key="2">
    <source>
        <dbReference type="ARBA" id="ARBA00022491"/>
    </source>
</evidence>
<evidence type="ECO:0000256" key="12">
    <source>
        <dbReference type="HAMAP-Rule" id="MF_00015"/>
    </source>
</evidence>
<dbReference type="GO" id="GO:0006281">
    <property type="term" value="P:DNA repair"/>
    <property type="evidence" value="ECO:0007669"/>
    <property type="project" value="UniProtKB-UniRule"/>
</dbReference>
<keyword evidence="9 12" id="KW-0804">Transcription</keyword>
<evidence type="ECO:0000256" key="7">
    <source>
        <dbReference type="ARBA" id="ARBA00023015"/>
    </source>
</evidence>
<sequence length="204" mass="22070">MGITERQKEILDFMGAYQDREGFPPALREICKALGLASAGSLTKHIRILEKEGYLTKLPGKKRAWKLTHRPGGASVPLIGQIAAGTPILAEENKEDDLPVDPKLFGATEAFALRVKGDSMIEAQIRDGDLAIIRPQDAAENGEIAAIMVDGLEPEATLKIIRHGSGYLELHAANPAYGPLVFTGEDLERVKILGKLIGVIRSKP</sequence>
<evidence type="ECO:0000256" key="11">
    <source>
        <dbReference type="ARBA" id="ARBA00023236"/>
    </source>
</evidence>
<feature type="DNA-binding region" description="H-T-H motif" evidence="12">
    <location>
        <begin position="27"/>
        <end position="47"/>
    </location>
</feature>
<accession>A0A9D6V0B0</accession>
<keyword evidence="11 12" id="KW-0742">SOS response</keyword>